<name>A0AAD8GJN0_ACIOX</name>
<protein>
    <submittedName>
        <fullName evidence="9">Anther-specific proline-rich protein APG-like</fullName>
    </submittedName>
</protein>
<evidence type="ECO:0000256" key="4">
    <source>
        <dbReference type="ARBA" id="ARBA00022843"/>
    </source>
</evidence>
<sequence>MSFVSDTLYNSYIRPNISRYVEKVKANQVLMHITCLTDNDKEEINAKLYSSGNYVAMQMFFDCLKRRQNWPSEFIEALKNVRQDDLASELEREYSRLKYPQRGSPATAPQQPPAPSVPDAPPAGAPPLCSRPPHPAPMSPPPSTTNQPLIRLEAAVYTHGNNNNPSAAPVAVTPPALPQNPSEPHACVLPSPSQSPLPPPSPVSNASVQTSLPANLLQGATSHSHGSDAVSVSEPEVAPAPSSILSSPEGNSRRDEVEVKTSVQETAPPHTNYKTVPRAMGPPNSNSDTKRNQIDANHQLTGTPQESRIRRSVDSSGRPSAGPGHTEAIPSIRGATAGSGTEEYLSKPGMLTLTNIDDQPCSVTPSQLQISGGVTESPSVSGVRQVPETLNRGTPASGAEDDCCPSHDTSASSPCYSAVPNGPFNFEEYNKDQKIQALSGYQNPNLMESLVAVDNPLQMQGQHDTSPKLAQSPETIGTCGPSDNSTINRGEHSERKQRNPIEPWHSLGSEEIRSPNIPKSHSSPTDQHLSTNGRETTGGASSCSDVKQIVVQFSQNPSINDHASNQFIGLREESPQSGRSWSDLERPQTISHPREWENLGSVTLQSPENNQREPRGDARRQFDGYLVPAIAIAALSVAAVLLWRYMKK</sequence>
<keyword evidence="10" id="KW-1185">Reference proteome</keyword>
<organism evidence="9 10">
    <name type="scientific">Acipenser oxyrinchus oxyrinchus</name>
    <dbReference type="NCBI Taxonomy" id="40147"/>
    <lineage>
        <taxon>Eukaryota</taxon>
        <taxon>Metazoa</taxon>
        <taxon>Chordata</taxon>
        <taxon>Craniata</taxon>
        <taxon>Vertebrata</taxon>
        <taxon>Euteleostomi</taxon>
        <taxon>Actinopterygii</taxon>
        <taxon>Chondrostei</taxon>
        <taxon>Acipenseriformes</taxon>
        <taxon>Acipenseridae</taxon>
        <taxon>Acipenser</taxon>
    </lineage>
</organism>
<keyword evidence="7" id="KW-1133">Transmembrane helix</keyword>
<evidence type="ECO:0000256" key="2">
    <source>
        <dbReference type="ARBA" id="ARBA00022553"/>
    </source>
</evidence>
<feature type="transmembrane region" description="Helical" evidence="7">
    <location>
        <begin position="625"/>
        <end position="643"/>
    </location>
</feature>
<dbReference type="EMBL" id="JAGXEW010000001">
    <property type="protein sequence ID" value="KAK1175419.1"/>
    <property type="molecule type" value="Genomic_DNA"/>
</dbReference>
<dbReference type="InterPro" id="IPR011029">
    <property type="entry name" value="DEATH-like_dom_sf"/>
</dbReference>
<evidence type="ECO:0000256" key="3">
    <source>
        <dbReference type="ARBA" id="ARBA00022588"/>
    </source>
</evidence>
<evidence type="ECO:0000256" key="1">
    <source>
        <dbReference type="ARBA" id="ARBA00022499"/>
    </source>
</evidence>
<accession>A0AAD8GJN0</accession>
<keyword evidence="1" id="KW-1017">Isopeptide bond</keyword>
<feature type="compositionally biased region" description="Polar residues" evidence="6">
    <location>
        <begin position="205"/>
        <end position="224"/>
    </location>
</feature>
<evidence type="ECO:0000313" key="9">
    <source>
        <dbReference type="EMBL" id="KAK1175419.1"/>
    </source>
</evidence>
<gene>
    <name evidence="9" type="ORF">AOXY_G68</name>
</gene>
<keyword evidence="7" id="KW-0812">Transmembrane</keyword>
<feature type="domain" description="Caspase recruitment" evidence="8">
    <location>
        <begin position="7"/>
        <end position="94"/>
    </location>
</feature>
<feature type="compositionally biased region" description="Polar residues" evidence="6">
    <location>
        <begin position="517"/>
        <end position="541"/>
    </location>
</feature>
<feature type="compositionally biased region" description="Pro residues" evidence="6">
    <location>
        <begin position="193"/>
        <end position="202"/>
    </location>
</feature>
<dbReference type="Proteomes" id="UP001230051">
    <property type="component" value="Unassembled WGS sequence"/>
</dbReference>
<feature type="compositionally biased region" description="Polar residues" evidence="6">
    <location>
        <begin position="365"/>
        <end position="382"/>
    </location>
</feature>
<keyword evidence="3" id="KW-0399">Innate immunity</keyword>
<evidence type="ECO:0000256" key="5">
    <source>
        <dbReference type="ARBA" id="ARBA00022859"/>
    </source>
</evidence>
<evidence type="ECO:0000256" key="6">
    <source>
        <dbReference type="SAM" id="MobiDB-lite"/>
    </source>
</evidence>
<feature type="region of interest" description="Disordered" evidence="6">
    <location>
        <begin position="159"/>
        <end position="343"/>
    </location>
</feature>
<comment type="caution">
    <text evidence="9">The sequence shown here is derived from an EMBL/GenBank/DDBJ whole genome shotgun (WGS) entry which is preliminary data.</text>
</comment>
<feature type="compositionally biased region" description="Polar residues" evidence="6">
    <location>
        <begin position="294"/>
        <end position="306"/>
    </location>
</feature>
<feature type="region of interest" description="Disordered" evidence="6">
    <location>
        <begin position="365"/>
        <end position="414"/>
    </location>
</feature>
<evidence type="ECO:0000313" key="10">
    <source>
        <dbReference type="Proteomes" id="UP001230051"/>
    </source>
</evidence>
<evidence type="ECO:0000259" key="8">
    <source>
        <dbReference type="Pfam" id="PF16739"/>
    </source>
</evidence>
<dbReference type="AlphaFoldDB" id="A0AAD8GJN0"/>
<feature type="region of interest" description="Disordered" evidence="6">
    <location>
        <begin position="96"/>
        <end position="146"/>
    </location>
</feature>
<dbReference type="Gene3D" id="1.10.533.10">
    <property type="entry name" value="Death Domain, Fas"/>
    <property type="match status" value="1"/>
</dbReference>
<reference evidence="9" key="1">
    <citation type="submission" date="2022-02" db="EMBL/GenBank/DDBJ databases">
        <title>Atlantic sturgeon de novo genome assembly.</title>
        <authorList>
            <person name="Stock M."/>
            <person name="Klopp C."/>
            <person name="Guiguen Y."/>
            <person name="Cabau C."/>
            <person name="Parinello H."/>
            <person name="Santidrian Yebra-Pimentel E."/>
            <person name="Kuhl H."/>
            <person name="Dirks R.P."/>
            <person name="Guessner J."/>
            <person name="Wuertz S."/>
            <person name="Du K."/>
            <person name="Schartl M."/>
        </authorList>
    </citation>
    <scope>NUCLEOTIDE SEQUENCE</scope>
    <source>
        <strain evidence="9">STURGEONOMICS-FGT-2020</strain>
        <tissue evidence="9">Whole blood</tissue>
    </source>
</reference>
<dbReference type="GO" id="GO:0045087">
    <property type="term" value="P:innate immune response"/>
    <property type="evidence" value="ECO:0007669"/>
    <property type="project" value="UniProtKB-KW"/>
</dbReference>
<keyword evidence="5" id="KW-0391">Immunity</keyword>
<feature type="compositionally biased region" description="Basic and acidic residues" evidence="6">
    <location>
        <begin position="489"/>
        <end position="499"/>
    </location>
</feature>
<keyword evidence="2" id="KW-0597">Phosphoprotein</keyword>
<feature type="compositionally biased region" description="Low complexity" evidence="6">
    <location>
        <begin position="161"/>
        <end position="174"/>
    </location>
</feature>
<feature type="compositionally biased region" description="Polar residues" evidence="6">
    <location>
        <begin position="459"/>
        <end position="488"/>
    </location>
</feature>
<evidence type="ECO:0000256" key="7">
    <source>
        <dbReference type="SAM" id="Phobius"/>
    </source>
</evidence>
<feature type="compositionally biased region" description="Pro residues" evidence="6">
    <location>
        <begin position="110"/>
        <end position="143"/>
    </location>
</feature>
<keyword evidence="4" id="KW-0832">Ubl conjugation</keyword>
<feature type="region of interest" description="Disordered" evidence="6">
    <location>
        <begin position="459"/>
        <end position="541"/>
    </location>
</feature>
<proteinExistence type="predicted"/>
<dbReference type="Pfam" id="PF16739">
    <property type="entry name" value="CARD_2"/>
    <property type="match status" value="1"/>
</dbReference>
<keyword evidence="7" id="KW-0472">Membrane</keyword>
<dbReference type="GO" id="GO:0005737">
    <property type="term" value="C:cytoplasm"/>
    <property type="evidence" value="ECO:0007669"/>
    <property type="project" value="UniProtKB-ARBA"/>
</dbReference>
<dbReference type="InterPro" id="IPR031964">
    <property type="entry name" value="CARD_dom"/>
</dbReference>